<dbReference type="InterPro" id="IPR014710">
    <property type="entry name" value="RmlC-like_jellyroll"/>
</dbReference>
<dbReference type="InterPro" id="IPR011051">
    <property type="entry name" value="RmlC_Cupin_sf"/>
</dbReference>
<dbReference type="PANTHER" id="PTHR35848">
    <property type="entry name" value="OXALATE-BINDING PROTEIN"/>
    <property type="match status" value="1"/>
</dbReference>
<protein>
    <submittedName>
        <fullName evidence="3">Cupin domain-containing protein</fullName>
    </submittedName>
</protein>
<gene>
    <name evidence="3" type="ORF">N8A98_19955</name>
</gene>
<feature type="domain" description="Cupin type-2" evidence="2">
    <location>
        <begin position="41"/>
        <end position="115"/>
    </location>
</feature>
<name>A0ABY6CB55_9HYPH</name>
<evidence type="ECO:0000259" key="2">
    <source>
        <dbReference type="Pfam" id="PF07883"/>
    </source>
</evidence>
<keyword evidence="4" id="KW-1185">Reference proteome</keyword>
<keyword evidence="1" id="KW-0479">Metal-binding</keyword>
<dbReference type="Proteomes" id="UP001061862">
    <property type="component" value="Chromosome"/>
</dbReference>
<evidence type="ECO:0000313" key="3">
    <source>
        <dbReference type="EMBL" id="UXN69474.1"/>
    </source>
</evidence>
<dbReference type="Pfam" id="PF07883">
    <property type="entry name" value="Cupin_2"/>
    <property type="match status" value="1"/>
</dbReference>
<reference evidence="3 4" key="1">
    <citation type="submission" date="2022-09" db="EMBL/GenBank/DDBJ databases">
        <title>Interaction between co-microsymbionts with complementary sets of symbiotic genes in legume-rhizobium systems.</title>
        <authorList>
            <person name="Safronova V."/>
            <person name="Sazanova A."/>
            <person name="Afonin A."/>
            <person name="Chirak E."/>
        </authorList>
    </citation>
    <scope>NUCLEOTIDE SEQUENCE [LARGE SCALE GENOMIC DNA]</scope>
    <source>
        <strain evidence="3 4">A18/4-1</strain>
    </source>
</reference>
<dbReference type="SUPFAM" id="SSF51182">
    <property type="entry name" value="RmlC-like cupins"/>
    <property type="match status" value="1"/>
</dbReference>
<evidence type="ECO:0000256" key="1">
    <source>
        <dbReference type="ARBA" id="ARBA00022723"/>
    </source>
</evidence>
<proteinExistence type="predicted"/>
<dbReference type="InterPro" id="IPR051610">
    <property type="entry name" value="GPI/OXD"/>
</dbReference>
<dbReference type="PANTHER" id="PTHR35848:SF6">
    <property type="entry name" value="CUPIN TYPE-2 DOMAIN-CONTAINING PROTEIN"/>
    <property type="match status" value="1"/>
</dbReference>
<dbReference type="RefSeq" id="WP_262167962.1">
    <property type="nucleotide sequence ID" value="NZ_CP104965.1"/>
</dbReference>
<accession>A0ABY6CB55</accession>
<organism evidence="3 4">
    <name type="scientific">Devosia neptuniae</name>
    <dbReference type="NCBI Taxonomy" id="191302"/>
    <lineage>
        <taxon>Bacteria</taxon>
        <taxon>Pseudomonadati</taxon>
        <taxon>Pseudomonadota</taxon>
        <taxon>Alphaproteobacteria</taxon>
        <taxon>Hyphomicrobiales</taxon>
        <taxon>Devosiaceae</taxon>
        <taxon>Devosia</taxon>
    </lineage>
</organism>
<sequence>MTKPNYFVYPKDVEAFGFDWGQLSLTIGPDTNGASRFSGGVVNLPSGQGHTRHNHPGAEEIIFVIAGEGQQMVEDELGNPIIAEVRPGCTIYVPESRFHSTKNTGGGPMQLFVVYSPSGPERALRELPDFRIIPPGTGRRA</sequence>
<dbReference type="EMBL" id="CP104965">
    <property type="protein sequence ID" value="UXN69474.1"/>
    <property type="molecule type" value="Genomic_DNA"/>
</dbReference>
<dbReference type="InterPro" id="IPR013096">
    <property type="entry name" value="Cupin_2"/>
</dbReference>
<dbReference type="Gene3D" id="2.60.120.10">
    <property type="entry name" value="Jelly Rolls"/>
    <property type="match status" value="1"/>
</dbReference>
<evidence type="ECO:0000313" key="4">
    <source>
        <dbReference type="Proteomes" id="UP001061862"/>
    </source>
</evidence>